<evidence type="ECO:0000256" key="5">
    <source>
        <dbReference type="ARBA" id="ARBA00022741"/>
    </source>
</evidence>
<feature type="binding site" evidence="13">
    <location>
        <position position="544"/>
    </location>
    <ligand>
        <name>ATP</name>
        <dbReference type="ChEBI" id="CHEBI:30616"/>
    </ligand>
</feature>
<dbReference type="InterPro" id="IPR001757">
    <property type="entry name" value="P_typ_ATPase"/>
</dbReference>
<dbReference type="Proteomes" id="UP000001542">
    <property type="component" value="Unassembled WGS sequence"/>
</dbReference>
<dbReference type="Gene3D" id="2.70.150.10">
    <property type="entry name" value="Calcium-transporting ATPase, cytoplasmic transduction domain A"/>
    <property type="match status" value="1"/>
</dbReference>
<keyword evidence="4 14" id="KW-0479">Metal-binding</keyword>
<feature type="binding site" evidence="13">
    <location>
        <position position="383"/>
    </location>
    <ligand>
        <name>ATP</name>
        <dbReference type="ChEBI" id="CHEBI:30616"/>
    </ligand>
</feature>
<evidence type="ECO:0000256" key="6">
    <source>
        <dbReference type="ARBA" id="ARBA00022840"/>
    </source>
</evidence>
<protein>
    <recommendedName>
        <fullName evidence="15">Phospholipid-transporting ATPase</fullName>
        <ecNumber evidence="15">7.6.2.1</ecNumber>
    </recommendedName>
</protein>
<evidence type="ECO:0000313" key="18">
    <source>
        <dbReference type="EMBL" id="EAY11864.1"/>
    </source>
</evidence>
<keyword evidence="9 15" id="KW-1133">Transmembrane helix</keyword>
<evidence type="ECO:0000256" key="10">
    <source>
        <dbReference type="ARBA" id="ARBA00023136"/>
    </source>
</evidence>
<feature type="transmembrane region" description="Helical" evidence="15">
    <location>
        <begin position="273"/>
        <end position="299"/>
    </location>
</feature>
<comment type="similarity">
    <text evidence="2 15">Belongs to the cation transport ATPase (P-type) (TC 3.A.3) family. Type IV subfamily.</text>
</comment>
<dbReference type="Pfam" id="PF16212">
    <property type="entry name" value="PhoLip_ATPase_C"/>
    <property type="match status" value="1"/>
</dbReference>
<dbReference type="AlphaFoldDB" id="A2E622"/>
<organism evidence="18 19">
    <name type="scientific">Trichomonas vaginalis (strain ATCC PRA-98 / G3)</name>
    <dbReference type="NCBI Taxonomy" id="412133"/>
    <lineage>
        <taxon>Eukaryota</taxon>
        <taxon>Metamonada</taxon>
        <taxon>Parabasalia</taxon>
        <taxon>Trichomonadida</taxon>
        <taxon>Trichomonadidae</taxon>
        <taxon>Trichomonas</taxon>
    </lineage>
</organism>
<comment type="catalytic activity">
    <reaction evidence="11 15">
        <text>ATP + H2O + phospholipidSide 1 = ADP + phosphate + phospholipidSide 2.</text>
        <dbReference type="EC" id="7.6.2.1"/>
    </reaction>
</comment>
<evidence type="ECO:0000256" key="15">
    <source>
        <dbReference type="RuleBase" id="RU362033"/>
    </source>
</evidence>
<dbReference type="SFLD" id="SFLDS00003">
    <property type="entry name" value="Haloacid_Dehalogenase"/>
    <property type="match status" value="1"/>
</dbReference>
<feature type="binding site" evidence="14">
    <location>
        <position position="735"/>
    </location>
    <ligand>
        <name>Mg(2+)</name>
        <dbReference type="ChEBI" id="CHEBI:18420"/>
    </ligand>
</feature>
<dbReference type="KEGG" id="tva:4769831"/>
<dbReference type="PANTHER" id="PTHR24092:SF218">
    <property type="entry name" value="PHOSPHOLIPID-TRANSPORTING ATPASE"/>
    <property type="match status" value="1"/>
</dbReference>
<feature type="transmembrane region" description="Helical" evidence="15">
    <location>
        <begin position="970"/>
        <end position="991"/>
    </location>
</feature>
<feature type="domain" description="P-type ATPase N-terminal" evidence="16">
    <location>
        <begin position="27"/>
        <end position="75"/>
    </location>
</feature>
<evidence type="ECO:0000256" key="7">
    <source>
        <dbReference type="ARBA" id="ARBA00022842"/>
    </source>
</evidence>
<name>A2E622_TRIV3</name>
<dbReference type="GO" id="GO:0000287">
    <property type="term" value="F:magnesium ion binding"/>
    <property type="evidence" value="ECO:0007669"/>
    <property type="project" value="UniProtKB-UniRule"/>
</dbReference>
<evidence type="ECO:0000259" key="17">
    <source>
        <dbReference type="Pfam" id="PF16212"/>
    </source>
</evidence>
<evidence type="ECO:0000256" key="2">
    <source>
        <dbReference type="ARBA" id="ARBA00008109"/>
    </source>
</evidence>
<feature type="binding site" evidence="13">
    <location>
        <position position="625"/>
    </location>
    <ligand>
        <name>ATP</name>
        <dbReference type="ChEBI" id="CHEBI:30616"/>
    </ligand>
</feature>
<feature type="binding site" evidence="13">
    <location>
        <position position="451"/>
    </location>
    <ligand>
        <name>ATP</name>
        <dbReference type="ChEBI" id="CHEBI:30616"/>
    </ligand>
</feature>
<feature type="binding site" evidence="13">
    <location>
        <position position="384"/>
    </location>
    <ligand>
        <name>ATP</name>
        <dbReference type="ChEBI" id="CHEBI:30616"/>
    </ligand>
</feature>
<reference evidence="18" key="2">
    <citation type="journal article" date="2007" name="Science">
        <title>Draft genome sequence of the sexually transmitted pathogen Trichomonas vaginalis.</title>
        <authorList>
            <person name="Carlton J.M."/>
            <person name="Hirt R.P."/>
            <person name="Silva J.C."/>
            <person name="Delcher A.L."/>
            <person name="Schatz M."/>
            <person name="Zhao Q."/>
            <person name="Wortman J.R."/>
            <person name="Bidwell S.L."/>
            <person name="Alsmark U.C.M."/>
            <person name="Besteiro S."/>
            <person name="Sicheritz-Ponten T."/>
            <person name="Noel C.J."/>
            <person name="Dacks J.B."/>
            <person name="Foster P.G."/>
            <person name="Simillion C."/>
            <person name="Van de Peer Y."/>
            <person name="Miranda-Saavedra D."/>
            <person name="Barton G.J."/>
            <person name="Westrop G.D."/>
            <person name="Mueller S."/>
            <person name="Dessi D."/>
            <person name="Fiori P.L."/>
            <person name="Ren Q."/>
            <person name="Paulsen I."/>
            <person name="Zhang H."/>
            <person name="Bastida-Corcuera F.D."/>
            <person name="Simoes-Barbosa A."/>
            <person name="Brown M.T."/>
            <person name="Hayes R.D."/>
            <person name="Mukherjee M."/>
            <person name="Okumura C.Y."/>
            <person name="Schneider R."/>
            <person name="Smith A.J."/>
            <person name="Vanacova S."/>
            <person name="Villalvazo M."/>
            <person name="Haas B.J."/>
            <person name="Pertea M."/>
            <person name="Feldblyum T.V."/>
            <person name="Utterback T.R."/>
            <person name="Shu C.L."/>
            <person name="Osoegawa K."/>
            <person name="de Jong P.J."/>
            <person name="Hrdy I."/>
            <person name="Horvathova L."/>
            <person name="Zubacova Z."/>
            <person name="Dolezal P."/>
            <person name="Malik S.B."/>
            <person name="Logsdon J.M. Jr."/>
            <person name="Henze K."/>
            <person name="Gupta A."/>
            <person name="Wang C.C."/>
            <person name="Dunne R.L."/>
            <person name="Upcroft J.A."/>
            <person name="Upcroft P."/>
            <person name="White O."/>
            <person name="Salzberg S.L."/>
            <person name="Tang P."/>
            <person name="Chiu C.-H."/>
            <person name="Lee Y.-S."/>
            <person name="Embley T.M."/>
            <person name="Coombs G.H."/>
            <person name="Mottram J.C."/>
            <person name="Tachezy J."/>
            <person name="Fraser-Liggett C.M."/>
            <person name="Johnson P.J."/>
        </authorList>
    </citation>
    <scope>NUCLEOTIDE SEQUENCE [LARGE SCALE GENOMIC DNA]</scope>
    <source>
        <strain evidence="18">G3</strain>
    </source>
</reference>
<dbReference type="InterPro" id="IPR032630">
    <property type="entry name" value="P_typ_ATPase_c"/>
</dbReference>
<reference evidence="18" key="1">
    <citation type="submission" date="2006-10" db="EMBL/GenBank/DDBJ databases">
        <authorList>
            <person name="Amadeo P."/>
            <person name="Zhao Q."/>
            <person name="Wortman J."/>
            <person name="Fraser-Liggett C."/>
            <person name="Carlton J."/>
        </authorList>
    </citation>
    <scope>NUCLEOTIDE SEQUENCE</scope>
    <source>
        <strain evidence="18">G3</strain>
    </source>
</reference>
<evidence type="ECO:0000256" key="9">
    <source>
        <dbReference type="ARBA" id="ARBA00022989"/>
    </source>
</evidence>
<dbReference type="OrthoDB" id="377733at2759"/>
<evidence type="ECO:0000256" key="1">
    <source>
        <dbReference type="ARBA" id="ARBA00004141"/>
    </source>
</evidence>
<evidence type="ECO:0000256" key="11">
    <source>
        <dbReference type="ARBA" id="ARBA00034036"/>
    </source>
</evidence>
<evidence type="ECO:0000313" key="19">
    <source>
        <dbReference type="Proteomes" id="UP000001542"/>
    </source>
</evidence>
<keyword evidence="3 15" id="KW-0812">Transmembrane</keyword>
<dbReference type="OMA" id="FAFECIL"/>
<dbReference type="NCBIfam" id="TIGR01494">
    <property type="entry name" value="ATPase_P-type"/>
    <property type="match status" value="1"/>
</dbReference>
<evidence type="ECO:0000259" key="16">
    <source>
        <dbReference type="Pfam" id="PF16209"/>
    </source>
</evidence>
<dbReference type="STRING" id="5722.A2E622"/>
<dbReference type="EMBL" id="DS113311">
    <property type="protein sequence ID" value="EAY11864.1"/>
    <property type="molecule type" value="Genomic_DNA"/>
</dbReference>
<feature type="binding site" evidence="13">
    <location>
        <position position="492"/>
    </location>
    <ligand>
        <name>ATP</name>
        <dbReference type="ChEBI" id="CHEBI:30616"/>
    </ligand>
</feature>
<dbReference type="PANTHER" id="PTHR24092">
    <property type="entry name" value="PROBABLE PHOSPHOLIPID-TRANSPORTING ATPASE"/>
    <property type="match status" value="1"/>
</dbReference>
<feature type="binding site" evidence="13">
    <location>
        <position position="715"/>
    </location>
    <ligand>
        <name>ATP</name>
        <dbReference type="ChEBI" id="CHEBI:30616"/>
    </ligand>
</feature>
<evidence type="ECO:0000256" key="8">
    <source>
        <dbReference type="ARBA" id="ARBA00022967"/>
    </source>
</evidence>
<feature type="binding site" evidence="14">
    <location>
        <position position="739"/>
    </location>
    <ligand>
        <name>Mg(2+)</name>
        <dbReference type="ChEBI" id="CHEBI:18420"/>
    </ligand>
</feature>
<keyword evidence="10 15" id="KW-0472">Membrane</keyword>
<feature type="domain" description="P-type ATPase C-terminal" evidence="17">
    <location>
        <begin position="761"/>
        <end position="996"/>
    </location>
</feature>
<dbReference type="SUPFAM" id="SSF81660">
    <property type="entry name" value="Metal cation-transporting ATPase, ATP-binding domain N"/>
    <property type="match status" value="1"/>
</dbReference>
<feature type="transmembrane region" description="Helical" evidence="15">
    <location>
        <begin position="52"/>
        <end position="70"/>
    </location>
</feature>
<keyword evidence="8 15" id="KW-1278">Translocase</keyword>
<gene>
    <name evidence="18" type="ORF">TVAG_362440</name>
</gene>
<feature type="transmembrane region" description="Helical" evidence="15">
    <location>
        <begin position="873"/>
        <end position="894"/>
    </location>
</feature>
<evidence type="ECO:0000256" key="14">
    <source>
        <dbReference type="PIRSR" id="PIRSR606539-3"/>
    </source>
</evidence>
<dbReference type="InParanoid" id="A2E622"/>
<proteinExistence type="inferred from homology"/>
<feature type="binding site" evidence="14">
    <location>
        <position position="383"/>
    </location>
    <ligand>
        <name>Mg(2+)</name>
        <dbReference type="ChEBI" id="CHEBI:18420"/>
    </ligand>
</feature>
<dbReference type="FunFam" id="3.40.50.1000:FF:000014">
    <property type="entry name" value="Phospholipid-transporting ATPase"/>
    <property type="match status" value="1"/>
</dbReference>
<dbReference type="InterPro" id="IPR044492">
    <property type="entry name" value="P_typ_ATPase_HD_dom"/>
</dbReference>
<evidence type="ECO:0000256" key="12">
    <source>
        <dbReference type="PIRSR" id="PIRSR606539-1"/>
    </source>
</evidence>
<keyword evidence="19" id="KW-1185">Reference proteome</keyword>
<dbReference type="Pfam" id="PF16209">
    <property type="entry name" value="PhoLip_ATPase_N"/>
    <property type="match status" value="1"/>
</dbReference>
<feature type="binding site" evidence="13">
    <location>
        <position position="624"/>
    </location>
    <ligand>
        <name>ATP</name>
        <dbReference type="ChEBI" id="CHEBI:30616"/>
    </ligand>
</feature>
<dbReference type="InterPro" id="IPR032631">
    <property type="entry name" value="P-type_ATPase_N"/>
</dbReference>
<dbReference type="InterPro" id="IPR023299">
    <property type="entry name" value="ATPase_P-typ_cyto_dom_N"/>
</dbReference>
<dbReference type="SFLD" id="SFLDF00027">
    <property type="entry name" value="p-type_atpase"/>
    <property type="match status" value="1"/>
</dbReference>
<dbReference type="Gene3D" id="3.40.50.1000">
    <property type="entry name" value="HAD superfamily/HAD-like"/>
    <property type="match status" value="1"/>
</dbReference>
<dbReference type="Pfam" id="PF13246">
    <property type="entry name" value="Cation_ATPase"/>
    <property type="match status" value="1"/>
</dbReference>
<feature type="binding site" evidence="13">
    <location>
        <position position="709"/>
    </location>
    <ligand>
        <name>ATP</name>
        <dbReference type="ChEBI" id="CHEBI:30616"/>
    </ligand>
</feature>
<accession>A2E622</accession>
<feature type="binding site" evidence="13">
    <location>
        <position position="385"/>
    </location>
    <ligand>
        <name>ATP</name>
        <dbReference type="ChEBI" id="CHEBI:30616"/>
    </ligand>
</feature>
<feature type="transmembrane region" description="Helical" evidence="15">
    <location>
        <begin position="319"/>
        <end position="345"/>
    </location>
</feature>
<feature type="binding site" evidence="13">
    <location>
        <position position="739"/>
    </location>
    <ligand>
        <name>ATP</name>
        <dbReference type="ChEBI" id="CHEBI:30616"/>
    </ligand>
</feature>
<dbReference type="PRINTS" id="PR00119">
    <property type="entry name" value="CATATPASE"/>
</dbReference>
<feature type="binding site" evidence="13">
    <location>
        <position position="516"/>
    </location>
    <ligand>
        <name>ATP</name>
        <dbReference type="ChEBI" id="CHEBI:30616"/>
    </ligand>
</feature>
<dbReference type="GO" id="GO:0140326">
    <property type="term" value="F:ATPase-coupled intramembrane lipid transporter activity"/>
    <property type="evidence" value="ECO:0000318"/>
    <property type="project" value="GO_Central"/>
</dbReference>
<dbReference type="VEuPathDB" id="TrichDB:TVAG_362440"/>
<dbReference type="SFLD" id="SFLDG00002">
    <property type="entry name" value="C1.7:_P-type_atpase_like"/>
    <property type="match status" value="1"/>
</dbReference>
<dbReference type="SUPFAM" id="SSF81665">
    <property type="entry name" value="Calcium ATPase, transmembrane domain M"/>
    <property type="match status" value="1"/>
</dbReference>
<feature type="transmembrane region" description="Helical" evidence="15">
    <location>
        <begin position="824"/>
        <end position="845"/>
    </location>
</feature>
<dbReference type="GO" id="GO:0016887">
    <property type="term" value="F:ATP hydrolysis activity"/>
    <property type="evidence" value="ECO:0007669"/>
    <property type="project" value="InterPro"/>
</dbReference>
<dbReference type="InterPro" id="IPR023214">
    <property type="entry name" value="HAD_sf"/>
</dbReference>
<dbReference type="GO" id="GO:0005886">
    <property type="term" value="C:plasma membrane"/>
    <property type="evidence" value="ECO:0000318"/>
    <property type="project" value="GO_Central"/>
</dbReference>
<dbReference type="RefSeq" id="XP_001324087.1">
    <property type="nucleotide sequence ID" value="XM_001324052.1"/>
</dbReference>
<evidence type="ECO:0000256" key="4">
    <source>
        <dbReference type="ARBA" id="ARBA00022723"/>
    </source>
</evidence>
<dbReference type="SMR" id="A2E622"/>
<dbReference type="GO" id="GO:0005524">
    <property type="term" value="F:ATP binding"/>
    <property type="evidence" value="ECO:0007669"/>
    <property type="project" value="UniProtKB-UniRule"/>
</dbReference>
<dbReference type="GO" id="GO:0045332">
    <property type="term" value="P:phospholipid translocation"/>
    <property type="evidence" value="ECO:0000318"/>
    <property type="project" value="GO_Central"/>
</dbReference>
<dbReference type="InterPro" id="IPR023298">
    <property type="entry name" value="ATPase_P-typ_TM_dom_sf"/>
</dbReference>
<evidence type="ECO:0000256" key="3">
    <source>
        <dbReference type="ARBA" id="ARBA00022692"/>
    </source>
</evidence>
<feature type="active site" description="4-aspartylphosphate intermediate" evidence="12">
    <location>
        <position position="383"/>
    </location>
</feature>
<dbReference type="SUPFAM" id="SSF81653">
    <property type="entry name" value="Calcium ATPase, transduction domain A"/>
    <property type="match status" value="1"/>
</dbReference>
<feature type="transmembrane region" description="Helical" evidence="15">
    <location>
        <begin position="900"/>
        <end position="921"/>
    </location>
</feature>
<dbReference type="InterPro" id="IPR018303">
    <property type="entry name" value="ATPase_P-typ_P_site"/>
</dbReference>
<dbReference type="NCBIfam" id="TIGR01652">
    <property type="entry name" value="ATPase-Plipid"/>
    <property type="match status" value="1"/>
</dbReference>
<keyword evidence="5 13" id="KW-0547">Nucleotide-binding</keyword>
<feature type="binding site" evidence="13">
    <location>
        <position position="626"/>
    </location>
    <ligand>
        <name>ATP</name>
        <dbReference type="ChEBI" id="CHEBI:30616"/>
    </ligand>
</feature>
<comment type="cofactor">
    <cofactor evidence="14">
        <name>Mg(2+)</name>
        <dbReference type="ChEBI" id="CHEBI:18420"/>
    </cofactor>
</comment>
<dbReference type="InterPro" id="IPR006539">
    <property type="entry name" value="P-type_ATPase_IV"/>
</dbReference>
<dbReference type="InterPro" id="IPR036412">
    <property type="entry name" value="HAD-like_sf"/>
</dbReference>
<evidence type="ECO:0000256" key="13">
    <source>
        <dbReference type="PIRSR" id="PIRSR606539-2"/>
    </source>
</evidence>
<feature type="binding site" evidence="13">
    <location>
        <position position="738"/>
    </location>
    <ligand>
        <name>ATP</name>
        <dbReference type="ChEBI" id="CHEBI:30616"/>
    </ligand>
</feature>
<dbReference type="EC" id="7.6.2.1" evidence="15"/>
<comment type="subcellular location">
    <subcellularLocation>
        <location evidence="1 15">Membrane</location>
        <topology evidence="1 15">Multi-pass membrane protein</topology>
    </subcellularLocation>
</comment>
<keyword evidence="6 13" id="KW-0067">ATP-binding</keyword>
<feature type="binding site" evidence="14">
    <location>
        <position position="385"/>
    </location>
    <ligand>
        <name>Mg(2+)</name>
        <dbReference type="ChEBI" id="CHEBI:18420"/>
    </ligand>
</feature>
<dbReference type="VEuPathDB" id="TrichDB:TVAGG3_0366010"/>
<feature type="transmembrane region" description="Helical" evidence="15">
    <location>
        <begin position="928"/>
        <end position="950"/>
    </location>
</feature>
<dbReference type="Gene3D" id="3.40.1110.10">
    <property type="entry name" value="Calcium-transporting ATPase, cytoplasmic domain N"/>
    <property type="match status" value="1"/>
</dbReference>
<dbReference type="FunFam" id="3.40.1110.10:FF:000169">
    <property type="entry name" value="Phospholipid-transporting ATPase"/>
    <property type="match status" value="1"/>
</dbReference>
<keyword evidence="7 14" id="KW-0460">Magnesium</keyword>
<feature type="transmembrane region" description="Helical" evidence="15">
    <location>
        <begin position="791"/>
        <end position="812"/>
    </location>
</feature>
<dbReference type="SUPFAM" id="SSF56784">
    <property type="entry name" value="HAD-like"/>
    <property type="match status" value="1"/>
</dbReference>
<dbReference type="PROSITE" id="PS00154">
    <property type="entry name" value="ATPASE_E1_E2"/>
    <property type="match status" value="1"/>
</dbReference>
<sequence length="1022" mass="115896">MQNEQQQLNSWAKISVMGKNLDYPGQIDNYVKTHRYNILNFIPLTLFENFRIVANDYFLFILVICCLPYSPVEWVFQLIPLSFVLLVSMVKSGIEDYLKFREDQTKNNTQYFVYQNNNWEVTKSSAIRIGDLVKIKNDQMIPCDLLYVCSSNNDGICNYSEANLNGETAVKTMADLPIFNKTDIINDPKSYDVWNIELNEPSRSLNSFYCRLIKGEEKFSASINNILLRGMTLKYTDWVIGVAIATGADTRVMQNSRVPPAKLTAFDYSVNKAVILIFVLMLLIVVAISSSCVAFEFAGSFNVIDDVLPSIGISFLQSILQYLIIFSYMIPISLMVIIEILRFWIAITIHVDQDMHDDEMGDAVPHNSNMLIDMAKINFVLTDKTGTLTENKMNLVSFVDHSGVHSQYFSQFSAEDKEKSADMLLSFVLNNSVIVYNSPNGIEYNAESPDEAAFVKFASECNWVLKARNPARIAIEVNGVYQVYDIIAVFPFNSTRKRMTVVVRKQGEEGLLVLTKGADNIIYPRCREVYFRQELNDYAISGYRTLVFAMKELYGEEKQKFMENLNKITLSMDKVDEKLLEFAESVEQDLECIGITAIEDKLQEGVPETIEWLRRAGIHVWVLTGDKLETAIEIGKTSKVIPHGSDVLILGNSDKIVTSLDLGRYIDEFDNFNDPVLVITEEVLEFCLSNQSYLFFKLAMKCKSVIFSRVSPYMKAKIVNLVRTRNNAITLAVGDGANDVGMIQESSVSVGIFGREGTQAAQMSDFAIPKFRHLQKLIGVHGHWTLHRLSYVTMMMLYKNFAFECILIWCYFNNLASPSSFFDGFLMTCFNLIFSFIPVIVFGLFDKDNRSSDLIDHPELHGTYKSPLEYSQLTYYLILGIVQSAIIYAILTFSCPDLSMIGTGTLNYVTLVIVISVQIAFWSNDWNVYAIILDLLSVAIMFGVLPLYGYLIDSNFYGSVLEIYTRFDCWMGMILASIISLSISFLVEFSLRILKPSLCQLVHENENSQAVSCDTSDMDPAL</sequence>
<dbReference type="InterPro" id="IPR008250">
    <property type="entry name" value="ATPase_P-typ_transduc_dom_A_sf"/>
</dbReference>
<dbReference type="eggNOG" id="KOG0206">
    <property type="taxonomic scope" value="Eukaryota"/>
</dbReference>